<name>A0A8H5CRY5_9AGAR</name>
<dbReference type="AlphaFoldDB" id="A0A8H5CRY5"/>
<evidence type="ECO:0000313" key="2">
    <source>
        <dbReference type="EMBL" id="KAF5346805.1"/>
    </source>
</evidence>
<dbReference type="Proteomes" id="UP000559256">
    <property type="component" value="Unassembled WGS sequence"/>
</dbReference>
<dbReference type="OrthoDB" id="630188at2759"/>
<evidence type="ECO:0000256" key="1">
    <source>
        <dbReference type="SAM" id="MobiDB-lite"/>
    </source>
</evidence>
<accession>A0A8H5CRY5</accession>
<proteinExistence type="predicted"/>
<feature type="region of interest" description="Disordered" evidence="1">
    <location>
        <begin position="391"/>
        <end position="411"/>
    </location>
</feature>
<dbReference type="EMBL" id="JAACJM010000099">
    <property type="protein sequence ID" value="KAF5346805.1"/>
    <property type="molecule type" value="Genomic_DNA"/>
</dbReference>
<feature type="region of interest" description="Disordered" evidence="1">
    <location>
        <begin position="1"/>
        <end position="36"/>
    </location>
</feature>
<feature type="compositionally biased region" description="Pro residues" evidence="1">
    <location>
        <begin position="1"/>
        <end position="12"/>
    </location>
</feature>
<sequence>MRDPKPTPPPPLLIDVPSEPLKLPPPPPTPEDLEEQRYFPYCPPSKCAYGHWIPRPTPFTTFEEAHKAIIYNKNDPGPGLPDPHPPTGEGVEYTEEEKKERGRTRVLEMANWVWQSDFGEVVKFDVEEFVVRLLRSPGGLIIVGDFKLNENIPSFPFNTITHPYHFHPTVAGGGGKGEGTHVYQFALNLDHPPCQELVKRFGIPLERAKRPILTHIVDQTLIRPEELNKVFRTEFGYVHKHKYTQVEGWEGVVAGMVKPREEEKDGGVVEESLLVLSSGAHWSRAGLHGYNEQLPTEVLRRRIEYAYGEMVKSTIRRLSPLLHTSIFFRSISPGHPACHLPTFTTPFPSLAEAKDWLAKPGNAEAEVVEWDWDSFESRNDMWRRGIGGYEEERTRGSRDDGEQEGQDGEEAQVDETWLWKGKGARFVYLDFWSMDLQRIDAHTLTETRKGHWDCLHYAIPYVHNQWTELLFHRLVVEKRVEEYRAVKELKEKGKEAKEG</sequence>
<protein>
    <submittedName>
        <fullName evidence="2">Uncharacterized protein</fullName>
    </submittedName>
</protein>
<feature type="compositionally biased region" description="Acidic residues" evidence="1">
    <location>
        <begin position="401"/>
        <end position="411"/>
    </location>
</feature>
<evidence type="ECO:0000313" key="3">
    <source>
        <dbReference type="Proteomes" id="UP000559256"/>
    </source>
</evidence>
<reference evidence="2 3" key="1">
    <citation type="journal article" date="2020" name="ISME J.">
        <title>Uncovering the hidden diversity of litter-decomposition mechanisms in mushroom-forming fungi.</title>
        <authorList>
            <person name="Floudas D."/>
            <person name="Bentzer J."/>
            <person name="Ahren D."/>
            <person name="Johansson T."/>
            <person name="Persson P."/>
            <person name="Tunlid A."/>
        </authorList>
    </citation>
    <scope>NUCLEOTIDE SEQUENCE [LARGE SCALE GENOMIC DNA]</scope>
    <source>
        <strain evidence="2 3">CBS 291.85</strain>
    </source>
</reference>
<feature type="compositionally biased region" description="Basic and acidic residues" evidence="1">
    <location>
        <begin position="391"/>
        <end position="400"/>
    </location>
</feature>
<keyword evidence="3" id="KW-1185">Reference proteome</keyword>
<comment type="caution">
    <text evidence="2">The sequence shown here is derived from an EMBL/GenBank/DDBJ whole genome shotgun (WGS) entry which is preliminary data.</text>
</comment>
<feature type="region of interest" description="Disordered" evidence="1">
    <location>
        <begin position="73"/>
        <end position="99"/>
    </location>
</feature>
<gene>
    <name evidence="2" type="ORF">D9758_015729</name>
</gene>
<organism evidence="2 3">
    <name type="scientific">Tetrapyrgos nigripes</name>
    <dbReference type="NCBI Taxonomy" id="182062"/>
    <lineage>
        <taxon>Eukaryota</taxon>
        <taxon>Fungi</taxon>
        <taxon>Dikarya</taxon>
        <taxon>Basidiomycota</taxon>
        <taxon>Agaricomycotina</taxon>
        <taxon>Agaricomycetes</taxon>
        <taxon>Agaricomycetidae</taxon>
        <taxon>Agaricales</taxon>
        <taxon>Marasmiineae</taxon>
        <taxon>Marasmiaceae</taxon>
        <taxon>Tetrapyrgos</taxon>
    </lineage>
</organism>